<evidence type="ECO:0000256" key="1">
    <source>
        <dbReference type="ARBA" id="ARBA00023004"/>
    </source>
</evidence>
<dbReference type="AlphaFoldDB" id="A0A0S3QV94"/>
<dbReference type="KEGG" id="ttk:TST_1462"/>
<dbReference type="Proteomes" id="UP000063234">
    <property type="component" value="Chromosome"/>
</dbReference>
<evidence type="ECO:0000313" key="4">
    <source>
        <dbReference type="Proteomes" id="UP000063234"/>
    </source>
</evidence>
<dbReference type="Pfam" id="PF04023">
    <property type="entry name" value="FeoA"/>
    <property type="match status" value="1"/>
</dbReference>
<dbReference type="Gene3D" id="2.30.30.90">
    <property type="match status" value="1"/>
</dbReference>
<sequence>MKLSELEVGQEAVVTKIGGDAFLKRRLRDMGIVKGGKVKVEHIAPLGDPIEVVVKGTRLSLRKSEATEIEVELV</sequence>
<dbReference type="InterPro" id="IPR038157">
    <property type="entry name" value="FeoA_core_dom"/>
</dbReference>
<reference evidence="4" key="1">
    <citation type="journal article" date="2018" name="Science">
        <title>A primordial and reversible TCA cycle in a facultatively chemolithoautotrophic thermophile.</title>
        <authorList>
            <person name="Nunoura T."/>
            <person name="Chikaraishi Y."/>
            <person name="Izaki R."/>
            <person name="Suwa T."/>
            <person name="Sato T."/>
            <person name="Harada T."/>
            <person name="Mori K."/>
            <person name="Kato Y."/>
            <person name="Miyazaki M."/>
            <person name="Shimamura S."/>
            <person name="Yanagawa K."/>
            <person name="Shuto A."/>
            <person name="Ohkouchi N."/>
            <person name="Fujita N."/>
            <person name="Takaki Y."/>
            <person name="Atomi H."/>
            <person name="Takai K."/>
        </authorList>
    </citation>
    <scope>NUCLEOTIDE SEQUENCE [LARGE SCALE GENOMIC DNA]</scope>
    <source>
        <strain evidence="4">DSM 17441 / JCM 13301 / NBRC 103674 / ABI70S6</strain>
    </source>
</reference>
<dbReference type="SMART" id="SM00899">
    <property type="entry name" value="FeoA"/>
    <property type="match status" value="1"/>
</dbReference>
<dbReference type="SUPFAM" id="SSF50037">
    <property type="entry name" value="C-terminal domain of transcriptional repressors"/>
    <property type="match status" value="1"/>
</dbReference>
<dbReference type="GO" id="GO:0046914">
    <property type="term" value="F:transition metal ion binding"/>
    <property type="evidence" value="ECO:0007669"/>
    <property type="project" value="InterPro"/>
</dbReference>
<dbReference type="EMBL" id="AP013035">
    <property type="protein sequence ID" value="BAT72249.1"/>
    <property type="molecule type" value="Genomic_DNA"/>
</dbReference>
<gene>
    <name evidence="3" type="ORF">TST_1462</name>
</gene>
<evidence type="ECO:0000259" key="2">
    <source>
        <dbReference type="SMART" id="SM00899"/>
    </source>
</evidence>
<name>A0A0S3QV94_THET7</name>
<evidence type="ECO:0000313" key="3">
    <source>
        <dbReference type="EMBL" id="BAT72249.1"/>
    </source>
</evidence>
<dbReference type="PANTHER" id="PTHR42954:SF2">
    <property type="entry name" value="FE(2+) TRANSPORT PROTEIN A"/>
    <property type="match status" value="1"/>
</dbReference>
<organism evidence="3 4">
    <name type="scientific">Thermosulfidibacter takaii (strain DSM 17441 / JCM 13301 / NBRC 103674 / ABI70S6)</name>
    <dbReference type="NCBI Taxonomy" id="1298851"/>
    <lineage>
        <taxon>Bacteria</taxon>
        <taxon>Pseudomonadati</taxon>
        <taxon>Thermosulfidibacterota</taxon>
        <taxon>Thermosulfidibacteria</taxon>
        <taxon>Thermosulfidibacterales</taxon>
        <taxon>Thermosulfidibacteraceae</taxon>
    </lineage>
</organism>
<dbReference type="InterPro" id="IPR052713">
    <property type="entry name" value="FeoA"/>
</dbReference>
<keyword evidence="4" id="KW-1185">Reference proteome</keyword>
<keyword evidence="1" id="KW-0408">Iron</keyword>
<dbReference type="InterPro" id="IPR007167">
    <property type="entry name" value="Fe-transptr_FeoA-like"/>
</dbReference>
<dbReference type="RefSeq" id="WP_068550254.1">
    <property type="nucleotide sequence ID" value="NZ_AP013035.1"/>
</dbReference>
<dbReference type="InterPro" id="IPR008988">
    <property type="entry name" value="Transcriptional_repressor_C"/>
</dbReference>
<dbReference type="PANTHER" id="PTHR42954">
    <property type="entry name" value="FE(2+) TRANSPORT PROTEIN A"/>
    <property type="match status" value="1"/>
</dbReference>
<accession>A0A0S3QV94</accession>
<dbReference type="STRING" id="1298851.TST_1462"/>
<dbReference type="OrthoDB" id="9811076at2"/>
<feature type="domain" description="Ferrous iron transporter FeoA-like" evidence="2">
    <location>
        <begin position="1"/>
        <end position="73"/>
    </location>
</feature>
<proteinExistence type="predicted"/>
<protein>
    <submittedName>
        <fullName evidence="3">Ferrous iron transport protein A</fullName>
    </submittedName>
</protein>